<dbReference type="EMBL" id="AP024412">
    <property type="protein sequence ID" value="BCR36694.1"/>
    <property type="molecule type" value="Genomic_DNA"/>
</dbReference>
<evidence type="ECO:0000256" key="9">
    <source>
        <dbReference type="ARBA" id="ARBA00034344"/>
    </source>
</evidence>
<evidence type="ECO:0000313" key="12">
    <source>
        <dbReference type="Proteomes" id="UP000620133"/>
    </source>
</evidence>
<dbReference type="InterPro" id="IPR025997">
    <property type="entry name" value="SBP_2_dom"/>
</dbReference>
<dbReference type="InterPro" id="IPR044085">
    <property type="entry name" value="MglB-like_PBP1"/>
</dbReference>
<evidence type="ECO:0000256" key="8">
    <source>
        <dbReference type="ARBA" id="ARBA00034323"/>
    </source>
</evidence>
<reference evidence="11" key="1">
    <citation type="submission" date="2021-01" db="EMBL/GenBank/DDBJ databases">
        <title>Draft genome sequence of Acholeplasmataceae bacterium strain Mahy22.</title>
        <authorList>
            <person name="Watanabe M."/>
            <person name="Kojima H."/>
            <person name="Fukui M."/>
        </authorList>
    </citation>
    <scope>NUCLEOTIDE SEQUENCE</scope>
    <source>
        <strain evidence="11">Mahy22</strain>
    </source>
</reference>
<evidence type="ECO:0000256" key="3">
    <source>
        <dbReference type="ARBA" id="ARBA00022597"/>
    </source>
</evidence>
<keyword evidence="12" id="KW-1185">Reference proteome</keyword>
<proteinExistence type="predicted"/>
<dbReference type="GO" id="GO:0030246">
    <property type="term" value="F:carbohydrate binding"/>
    <property type="evidence" value="ECO:0007669"/>
    <property type="project" value="InterPro"/>
</dbReference>
<sequence length="339" mass="38701">MKKIIIFVLVSVSLFVMSGCQSVNNTIPLILYDETDPYILEFKNYILEDAIGNVDIKAYDSQNSQLIQNEIIESLLDDQPQLLIINPVDRLGAYTIIDEAQKRDIPLIFINREPIKKDMNSWDQLYYLGAPAENSAIIQSEMVIELFGNPYNLSDQDKNGDGVIQLVIFKGEQGHQDAEIRTEVIVDELERYGYELEILSIEICDWQRDKAYDGMNKLLLDLEVEIELVISNNDAMALGAIDAMVENELFIDIDENDRIDHDIDTWIPVIGIDGIADATPYLESGYLYGTVINDSQTMSLILIELTQAILNNTDLTTLSFEIEDGKYIWVDYKRYEEED</sequence>
<keyword evidence="4" id="KW-0479">Metal-binding</keyword>
<dbReference type="PANTHER" id="PTHR30036:SF2">
    <property type="entry name" value="D-GALACTOSE_METHYL-GALACTOSIDE BINDING PERIPLASMIC PROTEIN MGLB"/>
    <property type="match status" value="1"/>
</dbReference>
<evidence type="ECO:0000259" key="10">
    <source>
        <dbReference type="Pfam" id="PF13407"/>
    </source>
</evidence>
<dbReference type="AlphaFoldDB" id="A0A7U9TIF7"/>
<evidence type="ECO:0000256" key="6">
    <source>
        <dbReference type="ARBA" id="ARBA00022764"/>
    </source>
</evidence>
<comment type="subcellular location">
    <subcellularLocation>
        <location evidence="1">Cell envelope</location>
    </subcellularLocation>
</comment>
<dbReference type="GO" id="GO:0030288">
    <property type="term" value="C:outer membrane-bounded periplasmic space"/>
    <property type="evidence" value="ECO:0007669"/>
    <property type="project" value="TreeGrafter"/>
</dbReference>
<keyword evidence="2" id="KW-0813">Transport</keyword>
<dbReference type="SUPFAM" id="SSF53822">
    <property type="entry name" value="Periplasmic binding protein-like I"/>
    <property type="match status" value="1"/>
</dbReference>
<dbReference type="Pfam" id="PF13407">
    <property type="entry name" value="Peripla_BP_4"/>
    <property type="match status" value="1"/>
</dbReference>
<dbReference type="InterPro" id="IPR028082">
    <property type="entry name" value="Peripla_BP_I"/>
</dbReference>
<organism evidence="11 12">
    <name type="scientific">Mariniplasma anaerobium</name>
    <dbReference type="NCBI Taxonomy" id="2735436"/>
    <lineage>
        <taxon>Bacteria</taxon>
        <taxon>Bacillati</taxon>
        <taxon>Mycoplasmatota</taxon>
        <taxon>Mollicutes</taxon>
        <taxon>Acholeplasmatales</taxon>
        <taxon>Acholeplasmataceae</taxon>
        <taxon>Mariniplasma</taxon>
    </lineage>
</organism>
<gene>
    <name evidence="11" type="primary">mglB</name>
    <name evidence="11" type="ORF">MPAN_015870</name>
</gene>
<keyword evidence="6" id="KW-0574">Periplasm</keyword>
<keyword evidence="7" id="KW-0106">Calcium</keyword>
<keyword evidence="3" id="KW-0762">Sugar transport</keyword>
<evidence type="ECO:0000256" key="7">
    <source>
        <dbReference type="ARBA" id="ARBA00022837"/>
    </source>
</evidence>
<comment type="subunit">
    <text evidence="8">The ABC transporter complex is composed of one ATP-binding protein (MglA), two transmembrane proteins (MglC) and a solute-binding protein (MglB).</text>
</comment>
<evidence type="ECO:0000256" key="2">
    <source>
        <dbReference type="ARBA" id="ARBA00022448"/>
    </source>
</evidence>
<protein>
    <recommendedName>
        <fullName evidence="9">D-galactose/methyl-galactoside binding periplasmic protein MglB</fullName>
    </recommendedName>
</protein>
<dbReference type="InterPro" id="IPR050555">
    <property type="entry name" value="Bact_Solute-Bind_Prot2"/>
</dbReference>
<dbReference type="RefSeq" id="WP_176239339.1">
    <property type="nucleotide sequence ID" value="NZ_AP024412.1"/>
</dbReference>
<evidence type="ECO:0000256" key="4">
    <source>
        <dbReference type="ARBA" id="ARBA00022723"/>
    </source>
</evidence>
<dbReference type="Proteomes" id="UP000620133">
    <property type="component" value="Chromosome"/>
</dbReference>
<dbReference type="Gene3D" id="3.40.50.2300">
    <property type="match status" value="2"/>
</dbReference>
<dbReference type="KEGG" id="manr:MPAN_015870"/>
<feature type="domain" description="Periplasmic binding protein" evidence="10">
    <location>
        <begin position="32"/>
        <end position="312"/>
    </location>
</feature>
<keyword evidence="5" id="KW-0732">Signal</keyword>
<evidence type="ECO:0000256" key="1">
    <source>
        <dbReference type="ARBA" id="ARBA00004196"/>
    </source>
</evidence>
<evidence type="ECO:0000256" key="5">
    <source>
        <dbReference type="ARBA" id="ARBA00022729"/>
    </source>
</evidence>
<accession>A0A7U9TIF7</accession>
<dbReference type="CDD" id="cd01539">
    <property type="entry name" value="PBP1_GGBP"/>
    <property type="match status" value="1"/>
</dbReference>
<evidence type="ECO:0000313" key="11">
    <source>
        <dbReference type="EMBL" id="BCR36694.1"/>
    </source>
</evidence>
<dbReference type="PANTHER" id="PTHR30036">
    <property type="entry name" value="D-XYLOSE-BINDING PERIPLASMIC PROTEIN"/>
    <property type="match status" value="1"/>
</dbReference>
<name>A0A7U9TIF7_9MOLU</name>
<dbReference type="PROSITE" id="PS51257">
    <property type="entry name" value="PROKAR_LIPOPROTEIN"/>
    <property type="match status" value="1"/>
</dbReference>
<dbReference type="GO" id="GO:0046872">
    <property type="term" value="F:metal ion binding"/>
    <property type="evidence" value="ECO:0007669"/>
    <property type="project" value="UniProtKB-KW"/>
</dbReference>